<reference evidence="7 9" key="1">
    <citation type="submission" date="2016-11" db="EMBL/GenBank/DDBJ databases">
        <title>Complete genome sequencing of Virgibacillus halodenitrificans PDB-F2.</title>
        <authorList>
            <person name="Sun Z."/>
            <person name="Zhou Y."/>
            <person name="Li H."/>
        </authorList>
    </citation>
    <scope>NUCLEOTIDE SEQUENCE [LARGE SCALE GENOMIC DNA]</scope>
    <source>
        <strain evidence="7 9">PDB-F2</strain>
    </source>
</reference>
<keyword evidence="10" id="KW-1185">Reference proteome</keyword>
<dbReference type="InterPro" id="IPR005226">
    <property type="entry name" value="UPF0014_fam"/>
</dbReference>
<keyword evidence="4 6" id="KW-1133">Transmembrane helix</keyword>
<organism evidence="7 9">
    <name type="scientific">Virgibacillus halodenitrificans</name>
    <name type="common">Bacillus halodenitrificans</name>
    <dbReference type="NCBI Taxonomy" id="1482"/>
    <lineage>
        <taxon>Bacteria</taxon>
        <taxon>Bacillati</taxon>
        <taxon>Bacillota</taxon>
        <taxon>Bacilli</taxon>
        <taxon>Bacillales</taxon>
        <taxon>Bacillaceae</taxon>
        <taxon>Virgibacillus</taxon>
    </lineage>
</organism>
<evidence type="ECO:0000256" key="6">
    <source>
        <dbReference type="SAM" id="Phobius"/>
    </source>
</evidence>
<dbReference type="RefSeq" id="WP_071649390.1">
    <property type="nucleotide sequence ID" value="NZ_CP017962.1"/>
</dbReference>
<evidence type="ECO:0000313" key="9">
    <source>
        <dbReference type="Proteomes" id="UP000182945"/>
    </source>
</evidence>
<name>A0AAC9NM46_VIRHA</name>
<dbReference type="PANTHER" id="PTHR30028">
    <property type="entry name" value="UPF0014 INNER MEMBRANE PROTEIN YBBM-RELATED"/>
    <property type="match status" value="1"/>
</dbReference>
<sequence>MNNSEAMDLVFWQVVSAYLFILVVLAIVHIKKIPRKKLIIISTLRMTLQLILVGYILIYIFDHPHPLLTVGIILFMLGFAIFNVYQRTKATIQLPLKKMIALAMVIGISISLTYMMLIVLQLDPWYDPRIFIPIGGMIIGKTMTGVALGVNNLIHGMRDQKDKVEGALMLGASPKQAAKSIINEAFDSAMLPTINAMVGMGIVFLPGMMTGQIIAGQQPVTAVKYQIAVMLGVAGTVSITVLIFLHLAYKSFFNEQKQFLLSKRNPSKGDKPVEFH</sequence>
<dbReference type="EMBL" id="JACWEZ010000010">
    <property type="protein sequence ID" value="MBD1223820.1"/>
    <property type="molecule type" value="Genomic_DNA"/>
</dbReference>
<dbReference type="GeneID" id="71515588"/>
<evidence type="ECO:0000256" key="2">
    <source>
        <dbReference type="ARBA" id="ARBA00005268"/>
    </source>
</evidence>
<feature type="transmembrane region" description="Helical" evidence="6">
    <location>
        <begin position="12"/>
        <end position="30"/>
    </location>
</feature>
<dbReference type="EMBL" id="CP017962">
    <property type="protein sequence ID" value="APC49299.1"/>
    <property type="molecule type" value="Genomic_DNA"/>
</dbReference>
<keyword evidence="3 6" id="KW-0812">Transmembrane</keyword>
<keyword evidence="5 6" id="KW-0472">Membrane</keyword>
<dbReference type="GO" id="GO:0005886">
    <property type="term" value="C:plasma membrane"/>
    <property type="evidence" value="ECO:0007669"/>
    <property type="project" value="TreeGrafter"/>
</dbReference>
<dbReference type="AlphaFoldDB" id="A0AAC9NM46"/>
<feature type="transmembrane region" description="Helical" evidence="6">
    <location>
        <begin position="130"/>
        <end position="154"/>
    </location>
</feature>
<feature type="transmembrane region" description="Helical" evidence="6">
    <location>
        <begin position="42"/>
        <end position="61"/>
    </location>
</feature>
<dbReference type="KEGG" id="vhl:BME96_14335"/>
<feature type="transmembrane region" description="Helical" evidence="6">
    <location>
        <begin position="67"/>
        <end position="86"/>
    </location>
</feature>
<evidence type="ECO:0000256" key="1">
    <source>
        <dbReference type="ARBA" id="ARBA00004141"/>
    </source>
</evidence>
<evidence type="ECO:0000256" key="4">
    <source>
        <dbReference type="ARBA" id="ARBA00022989"/>
    </source>
</evidence>
<comment type="similarity">
    <text evidence="2">Belongs to the UPF0014 family.</text>
</comment>
<evidence type="ECO:0000313" key="10">
    <source>
        <dbReference type="Proteomes" id="UP000621631"/>
    </source>
</evidence>
<feature type="transmembrane region" description="Helical" evidence="6">
    <location>
        <begin position="227"/>
        <end position="249"/>
    </location>
</feature>
<evidence type="ECO:0000313" key="7">
    <source>
        <dbReference type="EMBL" id="APC49299.1"/>
    </source>
</evidence>
<feature type="transmembrane region" description="Helical" evidence="6">
    <location>
        <begin position="194"/>
        <end position="215"/>
    </location>
</feature>
<proteinExistence type="inferred from homology"/>
<feature type="transmembrane region" description="Helical" evidence="6">
    <location>
        <begin position="98"/>
        <end position="118"/>
    </location>
</feature>
<evidence type="ECO:0000256" key="3">
    <source>
        <dbReference type="ARBA" id="ARBA00022692"/>
    </source>
</evidence>
<dbReference type="Pfam" id="PF03649">
    <property type="entry name" value="UPF0014"/>
    <property type="match status" value="1"/>
</dbReference>
<accession>A0AAC9NM46</accession>
<evidence type="ECO:0000256" key="5">
    <source>
        <dbReference type="ARBA" id="ARBA00023136"/>
    </source>
</evidence>
<comment type="subcellular location">
    <subcellularLocation>
        <location evidence="1">Membrane</location>
        <topology evidence="1">Multi-pass membrane protein</topology>
    </subcellularLocation>
</comment>
<dbReference type="Proteomes" id="UP000182945">
    <property type="component" value="Chromosome"/>
</dbReference>
<dbReference type="Proteomes" id="UP000621631">
    <property type="component" value="Unassembled WGS sequence"/>
</dbReference>
<evidence type="ECO:0000313" key="8">
    <source>
        <dbReference type="EMBL" id="MBD1223820.1"/>
    </source>
</evidence>
<reference evidence="8 10" key="2">
    <citation type="submission" date="2020-09" db="EMBL/GenBank/DDBJ databases">
        <title>Draft Genome Sequences of Oil-Oxidizing Bacteria Halomonas titanicae, Marinobacter lutaoensis, and Virgibacillus halodenitrificans Isolated from Highly Saline Environments.</title>
        <authorList>
            <person name="Grouzdev D.S."/>
            <person name="Sokolova D.S."/>
            <person name="Semenova E.M."/>
            <person name="Borzenkov I.A."/>
            <person name="Bidzhieva S.K."/>
            <person name="Poltaraus A.B."/>
            <person name="Nazina T.N."/>
        </authorList>
    </citation>
    <scope>NUCLEOTIDE SEQUENCE [LARGE SCALE GENOMIC DNA]</scope>
    <source>
        <strain evidence="8 10">VKM B-3472D</strain>
    </source>
</reference>
<protein>
    <submittedName>
        <fullName evidence="7">Iron export ABC transporter permease subunit FetB</fullName>
    </submittedName>
</protein>
<dbReference type="PANTHER" id="PTHR30028:SF0">
    <property type="entry name" value="PROTEIN ALUMINUM SENSITIVE 3"/>
    <property type="match status" value="1"/>
</dbReference>
<gene>
    <name evidence="8" type="primary">fetB</name>
    <name evidence="7" type="ORF">BME96_14335</name>
    <name evidence="8" type="ORF">IC602_14540</name>
</gene>